<evidence type="ECO:0000256" key="5">
    <source>
        <dbReference type="ARBA" id="ARBA00022827"/>
    </source>
</evidence>
<keyword evidence="3" id="KW-0285">Flavoprotein</keyword>
<gene>
    <name evidence="12" type="ORF">H1R19_06405</name>
</gene>
<feature type="binding site" evidence="10">
    <location>
        <position position="178"/>
    </location>
    <ligand>
        <name>FAD</name>
        <dbReference type="ChEBI" id="CHEBI:57692"/>
    </ligand>
</feature>
<keyword evidence="6" id="KW-0560">Oxidoreductase</keyword>
<dbReference type="GO" id="GO:0010133">
    <property type="term" value="P:L-proline catabolic process to L-glutamate"/>
    <property type="evidence" value="ECO:0007669"/>
    <property type="project" value="UniProtKB-UniPathway"/>
</dbReference>
<accession>A0A7D7LT43</accession>
<feature type="binding site" evidence="9">
    <location>
        <position position="303"/>
    </location>
    <ligand>
        <name>substrate</name>
    </ligand>
</feature>
<dbReference type="Gene3D" id="3.20.20.220">
    <property type="match status" value="1"/>
</dbReference>
<evidence type="ECO:0000256" key="3">
    <source>
        <dbReference type="ARBA" id="ARBA00022630"/>
    </source>
</evidence>
<dbReference type="PANTHER" id="PTHR13914:SF0">
    <property type="entry name" value="PROLINE DEHYDROGENASE 1, MITOCHONDRIAL"/>
    <property type="match status" value="1"/>
</dbReference>
<feature type="binding site" evidence="10">
    <location>
        <begin position="202"/>
        <end position="204"/>
    </location>
    <ligand>
        <name>FAD</name>
        <dbReference type="ChEBI" id="CHEBI:57692"/>
    </ligand>
</feature>
<dbReference type="RefSeq" id="WP_219850987.1">
    <property type="nucleotide sequence ID" value="NZ_CP059491.1"/>
</dbReference>
<reference evidence="13" key="1">
    <citation type="submission" date="2020-07" db="EMBL/GenBank/DDBJ databases">
        <title>novel species isolated from the respiratory tract of Marmot.</title>
        <authorList>
            <person name="Zhang G."/>
        </authorList>
    </citation>
    <scope>NUCLEOTIDE SEQUENCE [LARGE SCALE GENOMIC DNA]</scope>
    <source>
        <strain evidence="13">686</strain>
    </source>
</reference>
<evidence type="ECO:0000256" key="1">
    <source>
        <dbReference type="ARBA" id="ARBA00004739"/>
    </source>
</evidence>
<comment type="catalytic activity">
    <reaction evidence="8">
        <text>L-proline + a quinone = (S)-1-pyrroline-5-carboxylate + a quinol + H(+)</text>
        <dbReference type="Rhea" id="RHEA:23784"/>
        <dbReference type="ChEBI" id="CHEBI:15378"/>
        <dbReference type="ChEBI" id="CHEBI:17388"/>
        <dbReference type="ChEBI" id="CHEBI:24646"/>
        <dbReference type="ChEBI" id="CHEBI:60039"/>
        <dbReference type="ChEBI" id="CHEBI:132124"/>
        <dbReference type="EC" id="1.5.5.2"/>
    </reaction>
</comment>
<dbReference type="GO" id="GO:0004657">
    <property type="term" value="F:proline dehydrogenase activity"/>
    <property type="evidence" value="ECO:0007669"/>
    <property type="project" value="UniProtKB-EC"/>
</dbReference>
<dbReference type="Proteomes" id="UP000515663">
    <property type="component" value="Chromosome"/>
</dbReference>
<evidence type="ECO:0000256" key="2">
    <source>
        <dbReference type="ARBA" id="ARBA00012695"/>
    </source>
</evidence>
<dbReference type="EC" id="1.5.5.2" evidence="2"/>
<dbReference type="UniPathway" id="UPA00261">
    <property type="reaction ID" value="UER00373"/>
</dbReference>
<keyword evidence="13" id="KW-1185">Reference proteome</keyword>
<dbReference type="GO" id="GO:0000166">
    <property type="term" value="F:nucleotide binding"/>
    <property type="evidence" value="ECO:0007669"/>
    <property type="project" value="UniProtKB-KW"/>
</dbReference>
<feature type="domain" description="Proline dehydrogenase" evidence="11">
    <location>
        <begin position="50"/>
        <end position="314"/>
    </location>
</feature>
<dbReference type="PANTHER" id="PTHR13914">
    <property type="entry name" value="PROLINE OXIDASE"/>
    <property type="match status" value="1"/>
</dbReference>
<dbReference type="InterPro" id="IPR015659">
    <property type="entry name" value="Proline_oxidase"/>
</dbReference>
<evidence type="ECO:0000256" key="7">
    <source>
        <dbReference type="ARBA" id="ARBA00023062"/>
    </source>
</evidence>
<dbReference type="KEGG" id="gji:H1R19_06405"/>
<dbReference type="Pfam" id="PF01619">
    <property type="entry name" value="Pro_dh"/>
    <property type="match status" value="1"/>
</dbReference>
<evidence type="ECO:0000256" key="6">
    <source>
        <dbReference type="ARBA" id="ARBA00023002"/>
    </source>
</evidence>
<evidence type="ECO:0000256" key="9">
    <source>
        <dbReference type="PIRSR" id="PIRSR000196-1"/>
    </source>
</evidence>
<dbReference type="InterPro" id="IPR008219">
    <property type="entry name" value="PRODH_bac_arc"/>
</dbReference>
<evidence type="ECO:0000259" key="11">
    <source>
        <dbReference type="Pfam" id="PF01619"/>
    </source>
</evidence>
<name>A0A7D7LT43_9ACTN</name>
<evidence type="ECO:0000313" key="12">
    <source>
        <dbReference type="EMBL" id="QMT02763.1"/>
    </source>
</evidence>
<feature type="binding site" evidence="9">
    <location>
        <position position="112"/>
    </location>
    <ligand>
        <name>substrate</name>
    </ligand>
</feature>
<dbReference type="InterPro" id="IPR002872">
    <property type="entry name" value="Proline_DH_dom"/>
</dbReference>
<dbReference type="InterPro" id="IPR029041">
    <property type="entry name" value="FAD-linked_oxidoreductase-like"/>
</dbReference>
<keyword evidence="5 10" id="KW-0274">FAD</keyword>
<keyword evidence="7" id="KW-0642">Proline metabolism</keyword>
<evidence type="ECO:0000256" key="8">
    <source>
        <dbReference type="ARBA" id="ARBA00048779"/>
    </source>
</evidence>
<dbReference type="SUPFAM" id="SSF51730">
    <property type="entry name" value="FAD-linked oxidoreductase"/>
    <property type="match status" value="1"/>
</dbReference>
<dbReference type="PIRSF" id="PIRSF000196">
    <property type="entry name" value="Pro_dehydrog"/>
    <property type="match status" value="1"/>
</dbReference>
<sequence>MGAIFDGLLRPTINAAARSARVRQTSQRWAATEKVVRRFVPGDSLADAVTAIRRELDDGLRVTVDFLGEDTVDESRADATVEAYVSALQAMSVLSASRPEPVPAGAFEVSLKLTALGQLLPRHGAKIAEENARTIIEAARRAGALVTVDAEDHTTVDERLDVIRSLRRDFPETGTVLQAHLRRTEDDCAEFAATGARIRLCKGAYAEPPAVAYQERRQVDEAYLKCLRILMKGNGYPMVASHDPTMIEAAAIMAAEFGRAPDTWEYQMLYGIRGDEQRRLAAAGARVRVYIPYGTEWYGYFVRRLAEKPANVRFFLRALAS</sequence>
<comment type="cofactor">
    <cofactor evidence="10">
        <name>FAD</name>
        <dbReference type="ChEBI" id="CHEBI:57692"/>
    </cofactor>
    <text evidence="10">Binds 1 FAD per subunit.</text>
</comment>
<evidence type="ECO:0000256" key="4">
    <source>
        <dbReference type="ARBA" id="ARBA00022741"/>
    </source>
</evidence>
<dbReference type="EMBL" id="CP059491">
    <property type="protein sequence ID" value="QMT02763.1"/>
    <property type="molecule type" value="Genomic_DNA"/>
</dbReference>
<comment type="pathway">
    <text evidence="1">Amino-acid degradation; L-proline degradation into L-glutamate; L-glutamate from L-proline: step 1/2.</text>
</comment>
<feature type="binding site" evidence="9">
    <location>
        <position position="304"/>
    </location>
    <ligand>
        <name>substrate</name>
    </ligand>
</feature>
<evidence type="ECO:0000313" key="13">
    <source>
        <dbReference type="Proteomes" id="UP000515663"/>
    </source>
</evidence>
<keyword evidence="4 10" id="KW-0547">Nucleotide-binding</keyword>
<protein>
    <recommendedName>
        <fullName evidence="2">proline dehydrogenase</fullName>
        <ecNumber evidence="2">1.5.5.2</ecNumber>
    </recommendedName>
</protein>
<organism evidence="12 13">
    <name type="scientific">Gordonia jinghuaiqii</name>
    <dbReference type="NCBI Taxonomy" id="2758710"/>
    <lineage>
        <taxon>Bacteria</taxon>
        <taxon>Bacillati</taxon>
        <taxon>Actinomycetota</taxon>
        <taxon>Actinomycetes</taxon>
        <taxon>Mycobacteriales</taxon>
        <taxon>Gordoniaceae</taxon>
        <taxon>Gordonia</taxon>
    </lineage>
</organism>
<proteinExistence type="predicted"/>
<dbReference type="AlphaFoldDB" id="A0A7D7LT43"/>
<evidence type="ECO:0000256" key="10">
    <source>
        <dbReference type="PIRSR" id="PIRSR000196-2"/>
    </source>
</evidence>
<feature type="binding site" evidence="10">
    <location>
        <begin position="241"/>
        <end position="242"/>
    </location>
    <ligand>
        <name>FAD</name>
        <dbReference type="ChEBI" id="CHEBI:57692"/>
    </ligand>
</feature>